<proteinExistence type="predicted"/>
<dbReference type="Proteomes" id="UP000789920">
    <property type="component" value="Unassembled WGS sequence"/>
</dbReference>
<sequence length="161" mass="18414">IKAKKKKYKEIKEALVSEIKETSVSNKLQDISMPKDLLGQTIDYENTNNYQPLYKLLVEVLDGFDIDALMDSKKSNITEISLNEVLENSNESDFTNIDVLEYITSNFKASFNNFIKYVLQEIKRLKNGLVIETLIGDAWVVGKVRYITANLLQENDLADVK</sequence>
<evidence type="ECO:0000313" key="2">
    <source>
        <dbReference type="Proteomes" id="UP000789920"/>
    </source>
</evidence>
<keyword evidence="2" id="KW-1185">Reference proteome</keyword>
<gene>
    <name evidence="1" type="ORF">RPERSI_LOCUS6394</name>
</gene>
<organism evidence="1 2">
    <name type="scientific">Racocetra persica</name>
    <dbReference type="NCBI Taxonomy" id="160502"/>
    <lineage>
        <taxon>Eukaryota</taxon>
        <taxon>Fungi</taxon>
        <taxon>Fungi incertae sedis</taxon>
        <taxon>Mucoromycota</taxon>
        <taxon>Glomeromycotina</taxon>
        <taxon>Glomeromycetes</taxon>
        <taxon>Diversisporales</taxon>
        <taxon>Gigasporaceae</taxon>
        <taxon>Racocetra</taxon>
    </lineage>
</organism>
<accession>A0ACA9MW26</accession>
<comment type="caution">
    <text evidence="1">The sequence shown here is derived from an EMBL/GenBank/DDBJ whole genome shotgun (WGS) entry which is preliminary data.</text>
</comment>
<evidence type="ECO:0000313" key="1">
    <source>
        <dbReference type="EMBL" id="CAG8613373.1"/>
    </source>
</evidence>
<dbReference type="EMBL" id="CAJVQC010010181">
    <property type="protein sequence ID" value="CAG8613373.1"/>
    <property type="molecule type" value="Genomic_DNA"/>
</dbReference>
<name>A0ACA9MW26_9GLOM</name>
<protein>
    <submittedName>
        <fullName evidence="1">33310_t:CDS:1</fullName>
    </submittedName>
</protein>
<reference evidence="1" key="1">
    <citation type="submission" date="2021-06" db="EMBL/GenBank/DDBJ databases">
        <authorList>
            <person name="Kallberg Y."/>
            <person name="Tangrot J."/>
            <person name="Rosling A."/>
        </authorList>
    </citation>
    <scope>NUCLEOTIDE SEQUENCE</scope>
    <source>
        <strain evidence="1">MA461A</strain>
    </source>
</reference>
<feature type="non-terminal residue" evidence="1">
    <location>
        <position position="1"/>
    </location>
</feature>